<dbReference type="EMBL" id="JAANXD010000026">
    <property type="protein sequence ID" value="MBS1257538.1"/>
    <property type="molecule type" value="Genomic_DNA"/>
</dbReference>
<name>A0A941W137_9BACT</name>
<dbReference type="Pfam" id="PF13472">
    <property type="entry name" value="Lipase_GDSL_2"/>
    <property type="match status" value="1"/>
</dbReference>
<dbReference type="InterPro" id="IPR036514">
    <property type="entry name" value="SGNH_hydro_sf"/>
</dbReference>
<feature type="domain" description="SGNH hydrolase-type esterase" evidence="1">
    <location>
        <begin position="15"/>
        <end position="189"/>
    </location>
</feature>
<gene>
    <name evidence="2" type="ORF">MAG551_00582</name>
</gene>
<reference evidence="2" key="1">
    <citation type="journal article" date="2021" name="ISME J.">
        <title>Fine-scale metabolic discontinuity in a stratified prokaryote microbiome of a Red Sea deep halocline.</title>
        <authorList>
            <person name="Michoud G."/>
            <person name="Ngugi D.K."/>
            <person name="Barozzi A."/>
            <person name="Merlino G."/>
            <person name="Calleja M.L."/>
            <person name="Delgado-Huertas A."/>
            <person name="Moran X.A.G."/>
            <person name="Daffonchio D."/>
        </authorList>
    </citation>
    <scope>NUCLEOTIDE SEQUENCE</scope>
    <source>
        <strain evidence="2">SuakinDeep_MAG55_1</strain>
    </source>
</reference>
<dbReference type="AlphaFoldDB" id="A0A941W137"/>
<accession>A0A941W137</accession>
<dbReference type="PANTHER" id="PTHR30383">
    <property type="entry name" value="THIOESTERASE 1/PROTEASE 1/LYSOPHOSPHOLIPASE L1"/>
    <property type="match status" value="1"/>
</dbReference>
<comment type="caution">
    <text evidence="2">The sequence shown here is derived from an EMBL/GenBank/DDBJ whole genome shotgun (WGS) entry which is preliminary data.</text>
</comment>
<dbReference type="Gene3D" id="3.40.50.1110">
    <property type="entry name" value="SGNH hydrolase"/>
    <property type="match status" value="1"/>
</dbReference>
<dbReference type="Proteomes" id="UP000722750">
    <property type="component" value="Unassembled WGS sequence"/>
</dbReference>
<dbReference type="PANTHER" id="PTHR30383:SF5">
    <property type="entry name" value="SGNH HYDROLASE-TYPE ESTERASE DOMAIN-CONTAINING PROTEIN"/>
    <property type="match status" value="1"/>
</dbReference>
<evidence type="ECO:0000259" key="1">
    <source>
        <dbReference type="Pfam" id="PF13472"/>
    </source>
</evidence>
<dbReference type="SUPFAM" id="SSF52266">
    <property type="entry name" value="SGNH hydrolase"/>
    <property type="match status" value="1"/>
</dbReference>
<dbReference type="CDD" id="cd01834">
    <property type="entry name" value="SGNH_hydrolase_like_2"/>
    <property type="match status" value="1"/>
</dbReference>
<dbReference type="InterPro" id="IPR013830">
    <property type="entry name" value="SGNH_hydro"/>
</dbReference>
<evidence type="ECO:0000313" key="2">
    <source>
        <dbReference type="EMBL" id="MBS1257538.1"/>
    </source>
</evidence>
<proteinExistence type="predicted"/>
<dbReference type="GO" id="GO:0004622">
    <property type="term" value="F:phosphatidylcholine lysophospholipase activity"/>
    <property type="evidence" value="ECO:0007669"/>
    <property type="project" value="TreeGrafter"/>
</dbReference>
<protein>
    <submittedName>
        <fullName evidence="2">Acetylxylan esterase</fullName>
    </submittedName>
</protein>
<sequence length="200" mass="22883">MENLLANRTLILFQGDSITDCGRSWDGPDSLGEGYVRILTIMLPEKYPEYEFKFINRGVSGDKVRDLVCRWDVDCISLQPDWLSILVGVNDTLITPITEFEEEYRTLLKRTTNELNSRVIMCEPFLLSVGNDVYREDLNPKIEVIRKLANEYAAVLVPLDKIFQEACSLEVPEYWAPDGVHPSPEGHALIAKSWIKYLDV</sequence>
<dbReference type="InterPro" id="IPR051532">
    <property type="entry name" value="Ester_Hydrolysis_Enzymes"/>
</dbReference>
<evidence type="ECO:0000313" key="3">
    <source>
        <dbReference type="Proteomes" id="UP000722750"/>
    </source>
</evidence>
<organism evidence="2 3">
    <name type="scientific">Candidatus Scalindua arabica</name>
    <dbReference type="NCBI Taxonomy" id="1127984"/>
    <lineage>
        <taxon>Bacteria</taxon>
        <taxon>Pseudomonadati</taxon>
        <taxon>Planctomycetota</taxon>
        <taxon>Candidatus Brocadiia</taxon>
        <taxon>Candidatus Brocadiales</taxon>
        <taxon>Candidatus Scalinduaceae</taxon>
        <taxon>Candidatus Scalindua</taxon>
    </lineage>
</organism>